<name>A0A2U3LDQ2_9BACT</name>
<accession>A0A2U3LDQ2</accession>
<gene>
    <name evidence="2" type="ORF">SBA1_980046</name>
</gene>
<dbReference type="EMBL" id="OMOD01000197">
    <property type="protein sequence ID" value="SPF50043.1"/>
    <property type="molecule type" value="Genomic_DNA"/>
</dbReference>
<sequence>MRRSRFTKFTPLIAGLMTGLLFAILAVPLNAHPGDFPASYDISKEITLNGTVSSVLLRPAPGMTWGSHLMIETASGRVDASLGRWGLQGKDAVSVKPGQQIEVTGIMKSLSDKKEVFVARTVKVNGKLFTIRNQHGIEVSPQTRKRAAEKGESL</sequence>
<feature type="domain" description="Magnetosome protein MamS/MamX" evidence="1">
    <location>
        <begin position="47"/>
        <end position="128"/>
    </location>
</feature>
<protein>
    <recommendedName>
        <fullName evidence="1">Magnetosome protein MamS/MamX domain-containing protein</fullName>
    </recommendedName>
</protein>
<dbReference type="AlphaFoldDB" id="A0A2U3LDQ2"/>
<dbReference type="InterPro" id="IPR058837">
    <property type="entry name" value="MamS_MamX_dom"/>
</dbReference>
<dbReference type="Pfam" id="PF26390">
    <property type="entry name" value="MamS_MamX"/>
    <property type="match status" value="1"/>
</dbReference>
<reference evidence="3" key="1">
    <citation type="submission" date="2018-02" db="EMBL/GenBank/DDBJ databases">
        <authorList>
            <person name="Hausmann B."/>
        </authorList>
    </citation>
    <scope>NUCLEOTIDE SEQUENCE [LARGE SCALE GENOMIC DNA]</scope>
    <source>
        <strain evidence="3">Peat soil MAG SbA1</strain>
    </source>
</reference>
<evidence type="ECO:0000313" key="2">
    <source>
        <dbReference type="EMBL" id="SPF50043.1"/>
    </source>
</evidence>
<organism evidence="2 3">
    <name type="scientific">Candidatus Sulfotelmatobacter kueseliae</name>
    <dbReference type="NCBI Taxonomy" id="2042962"/>
    <lineage>
        <taxon>Bacteria</taxon>
        <taxon>Pseudomonadati</taxon>
        <taxon>Acidobacteriota</taxon>
        <taxon>Terriglobia</taxon>
        <taxon>Terriglobales</taxon>
        <taxon>Candidatus Korobacteraceae</taxon>
        <taxon>Candidatus Sulfotelmatobacter</taxon>
    </lineage>
</organism>
<evidence type="ECO:0000259" key="1">
    <source>
        <dbReference type="Pfam" id="PF26390"/>
    </source>
</evidence>
<dbReference type="Proteomes" id="UP000238701">
    <property type="component" value="Unassembled WGS sequence"/>
</dbReference>
<evidence type="ECO:0000313" key="3">
    <source>
        <dbReference type="Proteomes" id="UP000238701"/>
    </source>
</evidence>
<proteinExistence type="predicted"/>